<feature type="domain" description="AMP-dependent synthetase/ligase" evidence="6">
    <location>
        <begin position="23"/>
        <end position="390"/>
    </location>
</feature>
<dbReference type="EMBL" id="JAFEKC020000020">
    <property type="protein sequence ID" value="KAK0508724.1"/>
    <property type="molecule type" value="Genomic_DNA"/>
</dbReference>
<evidence type="ECO:0000256" key="1">
    <source>
        <dbReference type="ARBA" id="ARBA00005179"/>
    </source>
</evidence>
<evidence type="ECO:0000313" key="8">
    <source>
        <dbReference type="EMBL" id="KAK0508724.1"/>
    </source>
</evidence>
<dbReference type="InterPro" id="IPR025110">
    <property type="entry name" value="AMP-bd_C"/>
</dbReference>
<name>A0AA39V2J2_9LECA</name>
<keyword evidence="9" id="KW-1185">Reference proteome</keyword>
<dbReference type="SUPFAM" id="SSF56801">
    <property type="entry name" value="Acetyl-CoA synthetase-like"/>
    <property type="match status" value="1"/>
</dbReference>
<protein>
    <submittedName>
        <fullName evidence="8">Uncharacterized protein</fullName>
    </submittedName>
</protein>
<dbReference type="Pfam" id="PF00501">
    <property type="entry name" value="AMP-binding"/>
    <property type="match status" value="1"/>
</dbReference>
<dbReference type="GO" id="GO:0019748">
    <property type="term" value="P:secondary metabolic process"/>
    <property type="evidence" value="ECO:0007669"/>
    <property type="project" value="TreeGrafter"/>
</dbReference>
<dbReference type="Pfam" id="PF13193">
    <property type="entry name" value="AMP-binding_C"/>
    <property type="match status" value="1"/>
</dbReference>
<keyword evidence="3" id="KW-0436">Ligase</keyword>
<dbReference type="AlphaFoldDB" id="A0AA39V2J2"/>
<evidence type="ECO:0000256" key="4">
    <source>
        <dbReference type="ARBA" id="ARBA00022741"/>
    </source>
</evidence>
<evidence type="ECO:0000259" key="7">
    <source>
        <dbReference type="Pfam" id="PF13193"/>
    </source>
</evidence>
<dbReference type="PANTHER" id="PTHR24096">
    <property type="entry name" value="LONG-CHAIN-FATTY-ACID--COA LIGASE"/>
    <property type="match status" value="1"/>
</dbReference>
<evidence type="ECO:0000256" key="5">
    <source>
        <dbReference type="ARBA" id="ARBA00022840"/>
    </source>
</evidence>
<sequence>MGVEYGPPDIDLLSFVFQNGGGGQDKPVLIDASDASRYVTPRSARKITRQLIAGLRAEGLRPGDCVCIHSFNDIYYPMIYMAIIGTGARFTGSNPGYTSLELNHHVHTSGAKYIISEPHMLSTVQATAKECNIPDERIFVFDAHDKTPYDQFPHRSWESLLQHGEEDWVKFRDPYRDMRNTIATLAFTSGTTGLPKAAMISHHYSVAQIHAIRSQGKPYPVNRLICLPAFHNFALPMITGCAIREQQSVYIMRRFELKLYLDSIKNYDITESPMVPAMIIAILNSPLTRREDLQSLRYIWCGGSPLRSCTQAEFQALLSAEARVTQVWGMTETGWCIVFFWPEGDDTGSIGRILPGMSMRLKDIEGNLIEEDEVHGEMYIKGPCMMSGYLDNPTATAAAMDKDGWLRTGDIAYTIKGKVYIVDRAKDLIKVRGWQVAPAELEAILITHPSIINAAVIGIPVPEGTGEVPRAYVQLKPKPSPEHETTTYGVADEKEVTEEDVKQWVRERLARYKWLDGGVRFVDNIPRNAGGKVQKVKLRAMEKELEGAKGENLKGKKAQDPMATDYVDGQRTEGEMFNERMTIATGVNGPRANGV</sequence>
<dbReference type="Gene3D" id="3.40.50.12780">
    <property type="entry name" value="N-terminal domain of ligase-like"/>
    <property type="match status" value="1"/>
</dbReference>
<keyword evidence="4" id="KW-0547">Nucleotide-binding</keyword>
<dbReference type="Gene3D" id="3.30.300.30">
    <property type="match status" value="1"/>
</dbReference>
<dbReference type="InterPro" id="IPR020845">
    <property type="entry name" value="AMP-binding_CS"/>
</dbReference>
<comment type="similarity">
    <text evidence="2">Belongs to the ATP-dependent AMP-binding enzyme family.</text>
</comment>
<accession>A0AA39V2J2</accession>
<organism evidence="8 9">
    <name type="scientific">Cladonia borealis</name>
    <dbReference type="NCBI Taxonomy" id="184061"/>
    <lineage>
        <taxon>Eukaryota</taxon>
        <taxon>Fungi</taxon>
        <taxon>Dikarya</taxon>
        <taxon>Ascomycota</taxon>
        <taxon>Pezizomycotina</taxon>
        <taxon>Lecanoromycetes</taxon>
        <taxon>OSLEUM clade</taxon>
        <taxon>Lecanoromycetidae</taxon>
        <taxon>Lecanorales</taxon>
        <taxon>Lecanorineae</taxon>
        <taxon>Cladoniaceae</taxon>
        <taxon>Cladonia</taxon>
    </lineage>
</organism>
<dbReference type="GO" id="GO:0016405">
    <property type="term" value="F:CoA-ligase activity"/>
    <property type="evidence" value="ECO:0007669"/>
    <property type="project" value="TreeGrafter"/>
</dbReference>
<dbReference type="CDD" id="cd05911">
    <property type="entry name" value="Firefly_Luc_like"/>
    <property type="match status" value="1"/>
</dbReference>
<evidence type="ECO:0000256" key="2">
    <source>
        <dbReference type="ARBA" id="ARBA00006432"/>
    </source>
</evidence>
<comment type="pathway">
    <text evidence="1">Secondary metabolite biosynthesis.</text>
</comment>
<evidence type="ECO:0000313" key="9">
    <source>
        <dbReference type="Proteomes" id="UP001166286"/>
    </source>
</evidence>
<dbReference type="PANTHER" id="PTHR24096:SF317">
    <property type="entry name" value="ADENYLATE-FORMING ENZYME AFEA"/>
    <property type="match status" value="1"/>
</dbReference>
<dbReference type="InterPro" id="IPR045851">
    <property type="entry name" value="AMP-bd_C_sf"/>
</dbReference>
<reference evidence="8" key="1">
    <citation type="submission" date="2023-03" db="EMBL/GenBank/DDBJ databases">
        <title>Complete genome of Cladonia borealis.</title>
        <authorList>
            <person name="Park H."/>
        </authorList>
    </citation>
    <scope>NUCLEOTIDE SEQUENCE</scope>
    <source>
        <strain evidence="8">ANT050790</strain>
    </source>
</reference>
<evidence type="ECO:0000259" key="6">
    <source>
        <dbReference type="Pfam" id="PF00501"/>
    </source>
</evidence>
<keyword evidence="5" id="KW-0067">ATP-binding</keyword>
<dbReference type="InterPro" id="IPR042099">
    <property type="entry name" value="ANL_N_sf"/>
</dbReference>
<feature type="domain" description="AMP-binding enzyme C-terminal" evidence="7">
    <location>
        <begin position="440"/>
        <end position="532"/>
    </location>
</feature>
<gene>
    <name evidence="8" type="ORF">JMJ35_009000</name>
</gene>
<comment type="caution">
    <text evidence="8">The sequence shown here is derived from an EMBL/GenBank/DDBJ whole genome shotgun (WGS) entry which is preliminary data.</text>
</comment>
<proteinExistence type="inferred from homology"/>
<evidence type="ECO:0000256" key="3">
    <source>
        <dbReference type="ARBA" id="ARBA00022598"/>
    </source>
</evidence>
<dbReference type="Proteomes" id="UP001166286">
    <property type="component" value="Unassembled WGS sequence"/>
</dbReference>
<dbReference type="PROSITE" id="PS00455">
    <property type="entry name" value="AMP_BINDING"/>
    <property type="match status" value="1"/>
</dbReference>
<dbReference type="GO" id="GO:0005524">
    <property type="term" value="F:ATP binding"/>
    <property type="evidence" value="ECO:0007669"/>
    <property type="project" value="UniProtKB-KW"/>
</dbReference>
<dbReference type="InterPro" id="IPR000873">
    <property type="entry name" value="AMP-dep_synth/lig_dom"/>
</dbReference>